<evidence type="ECO:0000256" key="1">
    <source>
        <dbReference type="SAM" id="MobiDB-lite"/>
    </source>
</evidence>
<gene>
    <name evidence="2" type="ORF">A5481_06165</name>
</gene>
<dbReference type="EMBL" id="LWHQ01000011">
    <property type="protein sequence ID" value="OAS26296.1"/>
    <property type="molecule type" value="Genomic_DNA"/>
</dbReference>
<feature type="compositionally biased region" description="Basic and acidic residues" evidence="1">
    <location>
        <begin position="1"/>
        <end position="21"/>
    </location>
</feature>
<name>A0A179SEJ2_9HYPH</name>
<accession>A0A179SEJ2</accession>
<dbReference type="AlphaFoldDB" id="A0A179SEJ2"/>
<sequence>MSQTQHDARQATTEEHFDQYLRKGTPPVAASELARRPGPILMSRANPDGAKLEDHLAQLIDELRAKTANVRGDASPVAEIVARHNVQIMDLLAAARVLQLGTIEALAQVAPDPGPRGTPRVGV</sequence>
<organism evidence="2 3">
    <name type="scientific">Methylobacterium platani</name>
    <dbReference type="NCBI Taxonomy" id="427683"/>
    <lineage>
        <taxon>Bacteria</taxon>
        <taxon>Pseudomonadati</taxon>
        <taxon>Pseudomonadota</taxon>
        <taxon>Alphaproteobacteria</taxon>
        <taxon>Hyphomicrobiales</taxon>
        <taxon>Methylobacteriaceae</taxon>
        <taxon>Methylobacterium</taxon>
    </lineage>
</organism>
<protein>
    <submittedName>
        <fullName evidence="2">Uncharacterized protein</fullName>
    </submittedName>
</protein>
<evidence type="ECO:0000313" key="3">
    <source>
        <dbReference type="Proteomes" id="UP000078316"/>
    </source>
</evidence>
<feature type="region of interest" description="Disordered" evidence="1">
    <location>
        <begin position="1"/>
        <end position="48"/>
    </location>
</feature>
<dbReference type="RefSeq" id="WP_053082281.1">
    <property type="nucleotide sequence ID" value="NZ_LWHQ01000011.1"/>
</dbReference>
<dbReference type="OrthoDB" id="564123at356"/>
<comment type="caution">
    <text evidence="2">The sequence shown here is derived from an EMBL/GenBank/DDBJ whole genome shotgun (WGS) entry which is preliminary data.</text>
</comment>
<evidence type="ECO:0000313" key="2">
    <source>
        <dbReference type="EMBL" id="OAS26296.1"/>
    </source>
</evidence>
<proteinExistence type="predicted"/>
<dbReference type="Proteomes" id="UP000078316">
    <property type="component" value="Unassembled WGS sequence"/>
</dbReference>
<reference evidence="2 3" key="1">
    <citation type="submission" date="2016-04" db="EMBL/GenBank/DDBJ databases">
        <authorList>
            <person name="Evans L.H."/>
            <person name="Alamgir A."/>
            <person name="Owens N."/>
            <person name="Weber N.D."/>
            <person name="Virtaneva K."/>
            <person name="Barbian K."/>
            <person name="Babar A."/>
            <person name="Rosenke K."/>
        </authorList>
    </citation>
    <scope>NUCLEOTIDE SEQUENCE [LARGE SCALE GENOMIC DNA]</scope>
    <source>
        <strain evidence="2 3">PMB02</strain>
    </source>
</reference>